<dbReference type="Gene3D" id="3.30.1960.10">
    <property type="entry name" value="tRNA wybutosine-synthesizing-like"/>
    <property type="match status" value="1"/>
</dbReference>
<evidence type="ECO:0000313" key="12">
    <source>
        <dbReference type="Proteomes" id="UP000241769"/>
    </source>
</evidence>
<keyword evidence="3" id="KW-0489">Methyltransferase</keyword>
<proteinExistence type="inferred from homology"/>
<evidence type="ECO:0000256" key="4">
    <source>
        <dbReference type="ARBA" id="ARBA00022679"/>
    </source>
</evidence>
<comment type="catalytic activity">
    <reaction evidence="8">
        <text>4-demethyl-7-[(3S)-3-amino-3-carboxypropyl]wyosine(37) in tRNA(Phe) + S-adenosyl-L-methionine = 7-[(3S)-3-amino-3-carboxypropyl]wyosine(37) in tRNA(Phe) + S-adenosyl-L-homocysteine + H(+)</text>
        <dbReference type="Rhea" id="RHEA:36635"/>
        <dbReference type="Rhea" id="RHEA-COMP:10378"/>
        <dbReference type="Rhea" id="RHEA-COMP:10379"/>
        <dbReference type="ChEBI" id="CHEBI:15378"/>
        <dbReference type="ChEBI" id="CHEBI:57856"/>
        <dbReference type="ChEBI" id="CHEBI:59789"/>
        <dbReference type="ChEBI" id="CHEBI:73543"/>
        <dbReference type="ChEBI" id="CHEBI:73550"/>
        <dbReference type="EC" id="2.1.1.282"/>
    </reaction>
</comment>
<dbReference type="PANTHER" id="PTHR48418">
    <property type="entry name" value="TRNA WYBUTOSINE-SYNTHESIZING PROTEIN 3"/>
    <property type="match status" value="1"/>
</dbReference>
<dbReference type="Pfam" id="PF02676">
    <property type="entry name" value="TYW3"/>
    <property type="match status" value="1"/>
</dbReference>
<evidence type="ECO:0000256" key="3">
    <source>
        <dbReference type="ARBA" id="ARBA00022603"/>
    </source>
</evidence>
<keyword evidence="6" id="KW-0819">tRNA processing</keyword>
<dbReference type="EMBL" id="MDYQ01000231">
    <property type="protein sequence ID" value="PRP78295.1"/>
    <property type="molecule type" value="Genomic_DNA"/>
</dbReference>
<sequence length="307" mass="34681">MDLPDELPTVETEIEDKHVEKKGPPAGFIPKEHVSKSEYKKQLRMKAKERKIEAIQHAEPTSSFHEEKRQIVDNLNNNKDDRSRAGKADEDILSFLDTVNSKKNIYTTSSCSGRAIVTQSPGDGYSIDWMYVDHRGELPEGEDIVYQILQPLLSDETPTESVEAPGAVTAIEDEENNDGEHHTRKPPVARKVKGVEIWFKMEPPIVSVSCSDVSTAQNLLDLARSDASLKNCSIRSTNNRHVMVALVDTHRIEAPLAIDGRVLVSREYVEKLFAAAREKLKKGRARFEMMRRAIEEKMEDDDSLDEK</sequence>
<evidence type="ECO:0000256" key="2">
    <source>
        <dbReference type="ARBA" id="ARBA00012750"/>
    </source>
</evidence>
<protein>
    <recommendedName>
        <fullName evidence="2">tRNA(Phe) 7-[(3-amino-3-carboxypropyl)-4-demethylwyosine(37)-N(4)]-methyltransferase</fullName>
        <ecNumber evidence="2">2.1.1.282</ecNumber>
    </recommendedName>
    <alternativeName>
        <fullName evidence="7">tRNA(Phe) 7-((3-amino-3-carboxypropyl)-4-demethylwyosine(37)-N(4))-methyltransferase</fullName>
    </alternativeName>
</protein>
<evidence type="ECO:0000256" key="5">
    <source>
        <dbReference type="ARBA" id="ARBA00022691"/>
    </source>
</evidence>
<dbReference type="PANTHER" id="PTHR48418:SF1">
    <property type="entry name" value="TRNA WYBUTOSINE-SYNTHESIZING PROTEIN 3"/>
    <property type="match status" value="1"/>
</dbReference>
<evidence type="ECO:0000259" key="10">
    <source>
        <dbReference type="Pfam" id="PF02676"/>
    </source>
</evidence>
<dbReference type="InterPro" id="IPR036602">
    <property type="entry name" value="tRNA_yW-synthesising-like_sf"/>
</dbReference>
<dbReference type="GO" id="GO:0032259">
    <property type="term" value="P:methylation"/>
    <property type="evidence" value="ECO:0007669"/>
    <property type="project" value="UniProtKB-KW"/>
</dbReference>
<comment type="caution">
    <text evidence="11">The sequence shown here is derived from an EMBL/GenBank/DDBJ whole genome shotgun (WGS) entry which is preliminary data.</text>
</comment>
<evidence type="ECO:0000256" key="6">
    <source>
        <dbReference type="ARBA" id="ARBA00022694"/>
    </source>
</evidence>
<dbReference type="InterPro" id="IPR003827">
    <property type="entry name" value="tRNA_yW-synthesising"/>
</dbReference>
<evidence type="ECO:0000313" key="11">
    <source>
        <dbReference type="EMBL" id="PRP78295.1"/>
    </source>
</evidence>
<dbReference type="STRING" id="1890364.A0A2P6N2X4"/>
<dbReference type="Proteomes" id="UP000241769">
    <property type="component" value="Unassembled WGS sequence"/>
</dbReference>
<keyword evidence="5" id="KW-0949">S-adenosyl-L-methionine</keyword>
<comment type="similarity">
    <text evidence="1">Belongs to the TYW3 family.</text>
</comment>
<dbReference type="GO" id="GO:0008033">
    <property type="term" value="P:tRNA processing"/>
    <property type="evidence" value="ECO:0007669"/>
    <property type="project" value="UniProtKB-KW"/>
</dbReference>
<organism evidence="11 12">
    <name type="scientific">Planoprotostelium fungivorum</name>
    <dbReference type="NCBI Taxonomy" id="1890364"/>
    <lineage>
        <taxon>Eukaryota</taxon>
        <taxon>Amoebozoa</taxon>
        <taxon>Evosea</taxon>
        <taxon>Variosea</taxon>
        <taxon>Cavosteliida</taxon>
        <taxon>Cavosteliaceae</taxon>
        <taxon>Planoprotostelium</taxon>
    </lineage>
</organism>
<name>A0A2P6N2X4_9EUKA</name>
<reference evidence="11 12" key="1">
    <citation type="journal article" date="2018" name="Genome Biol. Evol.">
        <title>Multiple Roots of Fruiting Body Formation in Amoebozoa.</title>
        <authorList>
            <person name="Hillmann F."/>
            <person name="Forbes G."/>
            <person name="Novohradska S."/>
            <person name="Ferling I."/>
            <person name="Riege K."/>
            <person name="Groth M."/>
            <person name="Westermann M."/>
            <person name="Marz M."/>
            <person name="Spaller T."/>
            <person name="Winckler T."/>
            <person name="Schaap P."/>
            <person name="Glockner G."/>
        </authorList>
    </citation>
    <scope>NUCLEOTIDE SEQUENCE [LARGE SCALE GENOMIC DNA]</scope>
    <source>
        <strain evidence="11 12">Jena</strain>
    </source>
</reference>
<dbReference type="GO" id="GO:0008168">
    <property type="term" value="F:methyltransferase activity"/>
    <property type="evidence" value="ECO:0007669"/>
    <property type="project" value="UniProtKB-KW"/>
</dbReference>
<accession>A0A2P6N2X4</accession>
<evidence type="ECO:0000256" key="9">
    <source>
        <dbReference type="SAM" id="MobiDB-lite"/>
    </source>
</evidence>
<feature type="region of interest" description="Disordered" evidence="9">
    <location>
        <begin position="1"/>
        <end position="31"/>
    </location>
</feature>
<dbReference type="OrthoDB" id="263283at2759"/>
<dbReference type="SUPFAM" id="SSF111278">
    <property type="entry name" value="SSo0622-like"/>
    <property type="match status" value="1"/>
</dbReference>
<feature type="domain" description="tRNA wybutosine-synthesizing protein" evidence="10">
    <location>
        <begin position="67"/>
        <end position="296"/>
    </location>
</feature>
<dbReference type="InParanoid" id="A0A2P6N2X4"/>
<keyword evidence="12" id="KW-1185">Reference proteome</keyword>
<keyword evidence="4" id="KW-0808">Transferase</keyword>
<dbReference type="AlphaFoldDB" id="A0A2P6N2X4"/>
<dbReference type="EC" id="2.1.1.282" evidence="2"/>
<evidence type="ECO:0000256" key="1">
    <source>
        <dbReference type="ARBA" id="ARBA00008569"/>
    </source>
</evidence>
<evidence type="ECO:0000256" key="7">
    <source>
        <dbReference type="ARBA" id="ARBA00030554"/>
    </source>
</evidence>
<gene>
    <name evidence="11" type="ORF">PROFUN_13829</name>
</gene>
<evidence type="ECO:0000256" key="8">
    <source>
        <dbReference type="ARBA" id="ARBA00049202"/>
    </source>
</evidence>